<name>D4P812_9CAUD</name>
<proteinExistence type="predicted"/>
<evidence type="ECO:0000313" key="2">
    <source>
        <dbReference type="Proteomes" id="UP000001504"/>
    </source>
</evidence>
<dbReference type="GeneID" id="18564148"/>
<sequence>MFAHLIASVEYILANFHGADRVEALTGFLVDGWT</sequence>
<organism evidence="1 2">
    <name type="scientific">Rhodococcus phage ReqiPine5</name>
    <dbReference type="NCBI Taxonomy" id="691963"/>
    <lineage>
        <taxon>Viruses</taxon>
        <taxon>Duplodnaviria</taxon>
        <taxon>Heunggongvirae</taxon>
        <taxon>Uroviricota</taxon>
        <taxon>Caudoviricetes</taxon>
        <taxon>Caudoviricetes incertae sedis</taxon>
        <taxon>Reqipinevirus</taxon>
        <taxon>Reqipinevirus reqipine5</taxon>
    </lineage>
</organism>
<dbReference type="KEGG" id="vg:18564148"/>
<accession>D4P812</accession>
<dbReference type="RefSeq" id="YP_009016218.1">
    <property type="nucleotide sequence ID" value="NC_023722.1"/>
</dbReference>
<gene>
    <name evidence="1" type="ORF">ReqiPine5gene37</name>
</gene>
<evidence type="ECO:0000313" key="1">
    <source>
        <dbReference type="EMBL" id="ADD81142.1"/>
    </source>
</evidence>
<protein>
    <submittedName>
        <fullName evidence="1">Gp37</fullName>
    </submittedName>
</protein>
<dbReference type="EMBL" id="GU580943">
    <property type="protein sequence ID" value="ADD81142.1"/>
    <property type="molecule type" value="Genomic_DNA"/>
</dbReference>
<dbReference type="Proteomes" id="UP000001504">
    <property type="component" value="Segment"/>
</dbReference>
<keyword evidence="2" id="KW-1185">Reference proteome</keyword>
<reference evidence="1 2" key="1">
    <citation type="journal article" date="2011" name="Appl. Environ. Microbiol.">
        <title>Genomic and functional analyses of Rhodococcus equi phages ReqiPepy6, ReqiPoco6, ReqiPine5, and ReqiDocB7.</title>
        <authorList>
            <person name="Summer E.J."/>
            <person name="Liu M."/>
            <person name="Gill J.J."/>
            <person name="Grant M."/>
            <person name="Chan-Cortes T.N."/>
            <person name="Ferguson L."/>
            <person name="Janes C."/>
            <person name="Lange K."/>
            <person name="Bertoli M."/>
            <person name="Moore C."/>
            <person name="Orchard R.C."/>
            <person name="Cohen N."/>
            <person name="Young R."/>
        </authorList>
    </citation>
    <scope>NUCLEOTIDE SEQUENCE [LARGE SCALE GENOMIC DNA]</scope>
</reference>